<dbReference type="InterPro" id="IPR024747">
    <property type="entry name" value="Pyridox_Oxase-rel"/>
</dbReference>
<dbReference type="RefSeq" id="WP_168096285.1">
    <property type="nucleotide sequence ID" value="NZ_JAATER010000614.1"/>
</dbReference>
<name>A0A9X2LGP0_9ACTN</name>
<dbReference type="AlphaFoldDB" id="A0A9X2LGP0"/>
<dbReference type="PROSITE" id="PS50943">
    <property type="entry name" value="HTH_CROC1"/>
    <property type="match status" value="1"/>
</dbReference>
<evidence type="ECO:0000313" key="4">
    <source>
        <dbReference type="Proteomes" id="UP001142374"/>
    </source>
</evidence>
<reference evidence="3" key="1">
    <citation type="submission" date="2022-06" db="EMBL/GenBank/DDBJ databases">
        <title>WGS of actinobacteria.</title>
        <authorList>
            <person name="Thawai C."/>
        </authorList>
    </citation>
    <scope>NUCLEOTIDE SEQUENCE</scope>
    <source>
        <strain evidence="3">AA8</strain>
    </source>
</reference>
<dbReference type="CDD" id="cd00093">
    <property type="entry name" value="HTH_XRE"/>
    <property type="match status" value="1"/>
</dbReference>
<dbReference type="SUPFAM" id="SSF47413">
    <property type="entry name" value="lambda repressor-like DNA-binding domains"/>
    <property type="match status" value="1"/>
</dbReference>
<comment type="caution">
    <text evidence="3">The sequence shown here is derived from an EMBL/GenBank/DDBJ whole genome shotgun (WGS) entry which is preliminary data.</text>
</comment>
<organism evidence="3 4">
    <name type="scientific">Streptomyces telluris</name>
    <dbReference type="NCBI Taxonomy" id="2720021"/>
    <lineage>
        <taxon>Bacteria</taxon>
        <taxon>Bacillati</taxon>
        <taxon>Actinomycetota</taxon>
        <taxon>Actinomycetes</taxon>
        <taxon>Kitasatosporales</taxon>
        <taxon>Streptomycetaceae</taxon>
        <taxon>Streptomyces</taxon>
    </lineage>
</organism>
<dbReference type="Proteomes" id="UP001142374">
    <property type="component" value="Unassembled WGS sequence"/>
</dbReference>
<dbReference type="Pfam" id="PF12900">
    <property type="entry name" value="Pyridox_ox_2"/>
    <property type="match status" value="1"/>
</dbReference>
<dbReference type="SUPFAM" id="SSF50475">
    <property type="entry name" value="FMN-binding split barrel"/>
    <property type="match status" value="1"/>
</dbReference>
<keyword evidence="4" id="KW-1185">Reference proteome</keyword>
<feature type="region of interest" description="Disordered" evidence="1">
    <location>
        <begin position="1"/>
        <end position="23"/>
    </location>
</feature>
<dbReference type="GO" id="GO:0003677">
    <property type="term" value="F:DNA binding"/>
    <property type="evidence" value="ECO:0007669"/>
    <property type="project" value="InterPro"/>
</dbReference>
<gene>
    <name evidence="3" type="ORF">NQU55_12165</name>
</gene>
<sequence>MQDDGPRPGGPDASSRGPYEDTVATRCAVRREQLGLTRDEVARRAGMSVPYLSQLESLGGDFDSAALMRLAAALEMSYDELMGGPREAAPGLQPAGARPLLAQLSEDECWQRLGTHGIGRVGLAASGGAPVILPVNFLVDGRSIVYRTETGGTAAAADGDRLAFEVDHIGAHDSRGWSVLIDGTAEHVTDPGTVERLATRPGAQPWAGGKRELWVRIRPGRVTGRTIHIR</sequence>
<protein>
    <submittedName>
        <fullName evidence="3">Pyridoxamine 5'-phosphate oxidase family protein</fullName>
    </submittedName>
</protein>
<dbReference type="InterPro" id="IPR012349">
    <property type="entry name" value="Split_barrel_FMN-bd"/>
</dbReference>
<dbReference type="SMART" id="SM00530">
    <property type="entry name" value="HTH_XRE"/>
    <property type="match status" value="1"/>
</dbReference>
<feature type="domain" description="HTH cro/C1-type" evidence="2">
    <location>
        <begin position="31"/>
        <end position="81"/>
    </location>
</feature>
<accession>A0A9X2LGP0</accession>
<evidence type="ECO:0000259" key="2">
    <source>
        <dbReference type="PROSITE" id="PS50943"/>
    </source>
</evidence>
<evidence type="ECO:0000256" key="1">
    <source>
        <dbReference type="SAM" id="MobiDB-lite"/>
    </source>
</evidence>
<evidence type="ECO:0000313" key="3">
    <source>
        <dbReference type="EMBL" id="MCQ8770527.1"/>
    </source>
</evidence>
<dbReference type="InterPro" id="IPR001387">
    <property type="entry name" value="Cro/C1-type_HTH"/>
</dbReference>
<dbReference type="Gene3D" id="1.10.260.40">
    <property type="entry name" value="lambda repressor-like DNA-binding domains"/>
    <property type="match status" value="1"/>
</dbReference>
<dbReference type="InterPro" id="IPR010982">
    <property type="entry name" value="Lambda_DNA-bd_dom_sf"/>
</dbReference>
<proteinExistence type="predicted"/>
<dbReference type="EMBL" id="JANIID010000008">
    <property type="protein sequence ID" value="MCQ8770527.1"/>
    <property type="molecule type" value="Genomic_DNA"/>
</dbReference>
<dbReference type="Gene3D" id="2.30.110.10">
    <property type="entry name" value="Electron Transport, Fmn-binding Protein, Chain A"/>
    <property type="match status" value="1"/>
</dbReference>
<dbReference type="Pfam" id="PF01381">
    <property type="entry name" value="HTH_3"/>
    <property type="match status" value="1"/>
</dbReference>